<organism evidence="1 2">
    <name type="scientific">Paraburkholderia bryophila</name>
    <dbReference type="NCBI Taxonomy" id="420952"/>
    <lineage>
        <taxon>Bacteria</taxon>
        <taxon>Pseudomonadati</taxon>
        <taxon>Pseudomonadota</taxon>
        <taxon>Betaproteobacteria</taxon>
        <taxon>Burkholderiales</taxon>
        <taxon>Burkholderiaceae</taxon>
        <taxon>Paraburkholderia</taxon>
    </lineage>
</organism>
<dbReference type="Pfam" id="PF08857">
    <property type="entry name" value="ParBc_2"/>
    <property type="match status" value="1"/>
</dbReference>
<accession>A0A329CEV3</accession>
<name>A0A329CEV3_9BURK</name>
<proteinExistence type="predicted"/>
<gene>
    <name evidence="1" type="ORF">BX591_10796</name>
</gene>
<protein>
    <submittedName>
        <fullName evidence="1">Putative ParB-like nuclease</fullName>
    </submittedName>
</protein>
<dbReference type="InterPro" id="IPR036086">
    <property type="entry name" value="ParB/Sulfiredoxin_sf"/>
</dbReference>
<sequence>MKNIAIKELRPTQMTHGEREVAKKTDDYRKLSGHDLKMAIAEKACPHNAGTRGQALRY</sequence>
<evidence type="ECO:0000313" key="2">
    <source>
        <dbReference type="Proteomes" id="UP000248918"/>
    </source>
</evidence>
<dbReference type="RefSeq" id="WP_338068897.1">
    <property type="nucleotide sequence ID" value="NZ_CADFFP010000008.1"/>
</dbReference>
<dbReference type="InterPro" id="IPR014956">
    <property type="entry name" value="ParBc_2"/>
</dbReference>
<dbReference type="AlphaFoldDB" id="A0A329CEV3"/>
<dbReference type="SUPFAM" id="SSF110849">
    <property type="entry name" value="ParB/Sulfiredoxin"/>
    <property type="match status" value="1"/>
</dbReference>
<reference evidence="1 2" key="1">
    <citation type="submission" date="2018-06" db="EMBL/GenBank/DDBJ databases">
        <title>Genomic Encyclopedia of Type Strains, Phase III (KMG-III): the genomes of soil and plant-associated and newly described type strains.</title>
        <authorList>
            <person name="Whitman W."/>
        </authorList>
    </citation>
    <scope>NUCLEOTIDE SEQUENCE [LARGE SCALE GENOMIC DNA]</scope>
    <source>
        <strain evidence="1 2">LMG 23644</strain>
    </source>
</reference>
<dbReference type="Proteomes" id="UP000248918">
    <property type="component" value="Unassembled WGS sequence"/>
</dbReference>
<evidence type="ECO:0000313" key="1">
    <source>
        <dbReference type="EMBL" id="RAS33179.1"/>
    </source>
</evidence>
<dbReference type="EMBL" id="QLTK01000007">
    <property type="protein sequence ID" value="RAS33179.1"/>
    <property type="molecule type" value="Genomic_DNA"/>
</dbReference>
<comment type="caution">
    <text evidence="1">The sequence shown here is derived from an EMBL/GenBank/DDBJ whole genome shotgun (WGS) entry which is preliminary data.</text>
</comment>
<dbReference type="Gene3D" id="3.90.1530.10">
    <property type="entry name" value="Conserved hypothetical protein from pyrococcus furiosus pfu- 392566-001, ParB domain"/>
    <property type="match status" value="1"/>
</dbReference>